<dbReference type="InterPro" id="IPR001765">
    <property type="entry name" value="Carbonic_anhydrase"/>
</dbReference>
<dbReference type="OrthoDB" id="10248475at2759"/>
<dbReference type="Gene3D" id="3.40.1050.10">
    <property type="entry name" value="Carbonic anhydrase"/>
    <property type="match status" value="1"/>
</dbReference>
<gene>
    <name evidence="5" type="ORF">BXZ70DRAFT_910257</name>
</gene>
<dbReference type="GO" id="GO:0004089">
    <property type="term" value="F:carbonate dehydratase activity"/>
    <property type="evidence" value="ECO:0007669"/>
    <property type="project" value="InterPro"/>
</dbReference>
<evidence type="ECO:0000313" key="5">
    <source>
        <dbReference type="EMBL" id="KAH8086613.1"/>
    </source>
</evidence>
<evidence type="ECO:0000256" key="3">
    <source>
        <dbReference type="ARBA" id="ARBA00022833"/>
    </source>
</evidence>
<comment type="cofactor">
    <cofactor evidence="4">
        <name>Zn(2+)</name>
        <dbReference type="ChEBI" id="CHEBI:29105"/>
    </cofactor>
    <text evidence="4">Binds 1 zinc ion per subunit.</text>
</comment>
<evidence type="ECO:0000256" key="2">
    <source>
        <dbReference type="ARBA" id="ARBA00022723"/>
    </source>
</evidence>
<comment type="caution">
    <text evidence="5">The sequence shown here is derived from an EMBL/GenBank/DDBJ whole genome shotgun (WGS) entry which is preliminary data.</text>
</comment>
<organism evidence="5 6">
    <name type="scientific">Cristinia sonorae</name>
    <dbReference type="NCBI Taxonomy" id="1940300"/>
    <lineage>
        <taxon>Eukaryota</taxon>
        <taxon>Fungi</taxon>
        <taxon>Dikarya</taxon>
        <taxon>Basidiomycota</taxon>
        <taxon>Agaricomycotina</taxon>
        <taxon>Agaricomycetes</taxon>
        <taxon>Agaricomycetidae</taxon>
        <taxon>Agaricales</taxon>
        <taxon>Pleurotineae</taxon>
        <taxon>Stephanosporaceae</taxon>
        <taxon>Cristinia</taxon>
    </lineage>
</organism>
<feature type="binding site" evidence="4">
    <location>
        <position position="66"/>
    </location>
    <ligand>
        <name>Zn(2+)</name>
        <dbReference type="ChEBI" id="CHEBI:29105"/>
    </ligand>
</feature>
<dbReference type="SUPFAM" id="SSF53056">
    <property type="entry name" value="beta-carbonic anhydrase, cab"/>
    <property type="match status" value="1"/>
</dbReference>
<keyword evidence="3 4" id="KW-0862">Zinc</keyword>
<sequence length="192" mass="21621">MASVFTGPQTILVTCMDYRIDPRLHHNISANPYVLRNAGGSAVEALRSIVVAQWAIEARDIILYKHTKCGMAGEHTTQSFRDYIIDKSDNDPEVLRESLERIGSFLFIKDPDLVTALKSDAKHLRDSKLLKEGTKITGYIHCIDSKENNSVDLEYWRKMQNATLTDEPQSEGDMGEELGELLVFDLSSDSEE</sequence>
<name>A0A8K0UGK7_9AGAR</name>
<dbReference type="PANTHER" id="PTHR43175:SF3">
    <property type="entry name" value="CARBON DISULFIDE HYDROLASE"/>
    <property type="match status" value="1"/>
</dbReference>
<keyword evidence="2 4" id="KW-0479">Metal-binding</keyword>
<feature type="binding site" evidence="4">
    <location>
        <position position="15"/>
    </location>
    <ligand>
        <name>Zn(2+)</name>
        <dbReference type="ChEBI" id="CHEBI:29105"/>
    </ligand>
</feature>
<proteinExistence type="inferred from homology"/>
<feature type="binding site" evidence="4">
    <location>
        <position position="69"/>
    </location>
    <ligand>
        <name>Zn(2+)</name>
        <dbReference type="ChEBI" id="CHEBI:29105"/>
    </ligand>
</feature>
<evidence type="ECO:0000313" key="6">
    <source>
        <dbReference type="Proteomes" id="UP000813824"/>
    </source>
</evidence>
<dbReference type="GO" id="GO:0008270">
    <property type="term" value="F:zinc ion binding"/>
    <property type="evidence" value="ECO:0007669"/>
    <property type="project" value="InterPro"/>
</dbReference>
<accession>A0A8K0UGK7</accession>
<evidence type="ECO:0000256" key="1">
    <source>
        <dbReference type="ARBA" id="ARBA00006217"/>
    </source>
</evidence>
<comment type="similarity">
    <text evidence="1">Belongs to the beta-class carbonic anhydrase family.</text>
</comment>
<protein>
    <recommendedName>
        <fullName evidence="7">Carbonic anhydrase</fullName>
    </recommendedName>
</protein>
<evidence type="ECO:0000256" key="4">
    <source>
        <dbReference type="PIRSR" id="PIRSR601765-1"/>
    </source>
</evidence>
<dbReference type="Proteomes" id="UP000813824">
    <property type="component" value="Unassembled WGS sequence"/>
</dbReference>
<feature type="binding site" evidence="4">
    <location>
        <position position="17"/>
    </location>
    <ligand>
        <name>Zn(2+)</name>
        <dbReference type="ChEBI" id="CHEBI:29105"/>
    </ligand>
</feature>
<dbReference type="PANTHER" id="PTHR43175">
    <property type="entry name" value="CARBONIC ANHYDRASE"/>
    <property type="match status" value="1"/>
</dbReference>
<evidence type="ECO:0008006" key="7">
    <source>
        <dbReference type="Google" id="ProtNLM"/>
    </source>
</evidence>
<dbReference type="SMART" id="SM00947">
    <property type="entry name" value="Pro_CA"/>
    <property type="match status" value="1"/>
</dbReference>
<dbReference type="AlphaFoldDB" id="A0A8K0UGK7"/>
<keyword evidence="6" id="KW-1185">Reference proteome</keyword>
<dbReference type="InterPro" id="IPR036874">
    <property type="entry name" value="Carbonic_anhydrase_sf"/>
</dbReference>
<reference evidence="5" key="1">
    <citation type="journal article" date="2021" name="New Phytol.">
        <title>Evolutionary innovations through gain and loss of genes in the ectomycorrhizal Boletales.</title>
        <authorList>
            <person name="Wu G."/>
            <person name="Miyauchi S."/>
            <person name="Morin E."/>
            <person name="Kuo A."/>
            <person name="Drula E."/>
            <person name="Varga T."/>
            <person name="Kohler A."/>
            <person name="Feng B."/>
            <person name="Cao Y."/>
            <person name="Lipzen A."/>
            <person name="Daum C."/>
            <person name="Hundley H."/>
            <person name="Pangilinan J."/>
            <person name="Johnson J."/>
            <person name="Barry K."/>
            <person name="LaButti K."/>
            <person name="Ng V."/>
            <person name="Ahrendt S."/>
            <person name="Min B."/>
            <person name="Choi I.G."/>
            <person name="Park H."/>
            <person name="Plett J.M."/>
            <person name="Magnuson J."/>
            <person name="Spatafora J.W."/>
            <person name="Nagy L.G."/>
            <person name="Henrissat B."/>
            <person name="Grigoriev I.V."/>
            <person name="Yang Z.L."/>
            <person name="Xu J."/>
            <person name="Martin F.M."/>
        </authorList>
    </citation>
    <scope>NUCLEOTIDE SEQUENCE</scope>
    <source>
        <strain evidence="5">KKN 215</strain>
    </source>
</reference>
<dbReference type="EMBL" id="JAEVFJ010000042">
    <property type="protein sequence ID" value="KAH8086613.1"/>
    <property type="molecule type" value="Genomic_DNA"/>
</dbReference>